<dbReference type="Proteomes" id="UP000188246">
    <property type="component" value="Chromosome"/>
</dbReference>
<evidence type="ECO:0000313" key="1">
    <source>
        <dbReference type="EMBL" id="AQP53284.1"/>
    </source>
</evidence>
<gene>
    <name evidence="1" type="ORF">BW732_02890</name>
</gene>
<keyword evidence="2" id="KW-1185">Reference proteome</keyword>
<organism evidence="1 2">
    <name type="scientific">Vagococcus penaei</name>
    <dbReference type="NCBI Taxonomy" id="633807"/>
    <lineage>
        <taxon>Bacteria</taxon>
        <taxon>Bacillati</taxon>
        <taxon>Bacillota</taxon>
        <taxon>Bacilli</taxon>
        <taxon>Lactobacillales</taxon>
        <taxon>Enterococcaceae</taxon>
        <taxon>Vagococcus</taxon>
    </lineage>
</organism>
<name>A0A1Q2D4F7_9ENTE</name>
<proteinExistence type="predicted"/>
<dbReference type="AlphaFoldDB" id="A0A1Q2D4F7"/>
<evidence type="ECO:0000313" key="2">
    <source>
        <dbReference type="Proteomes" id="UP000188246"/>
    </source>
</evidence>
<dbReference type="KEGG" id="vpi:BW732_02890"/>
<dbReference type="EMBL" id="CP019609">
    <property type="protein sequence ID" value="AQP53284.1"/>
    <property type="molecule type" value="Genomic_DNA"/>
</dbReference>
<reference evidence="1 2" key="1">
    <citation type="journal article" date="2010" name="Int. J. Syst. Evol. Microbiol.">
        <title>Vagococcus penaei sp. nov., isolated from spoilage microbiota of cooked shrimp (Penaeus vannamei).</title>
        <authorList>
            <person name="Jaffres E."/>
            <person name="Prevost H."/>
            <person name="Rossero A."/>
            <person name="Joffraud J.J."/>
            <person name="Dousset X."/>
        </authorList>
    </citation>
    <scope>NUCLEOTIDE SEQUENCE [LARGE SCALE GENOMIC DNA]</scope>
    <source>
        <strain evidence="1 2">CD276</strain>
    </source>
</reference>
<sequence>MRVLSKPSTQRPIFFGDRTTSKGYKQLFMFSEQIVAWQVEATNNLNASYILKNFTLSDMQAVMRRNTNENYTNINLMEYINDLESMRQAFND</sequence>
<protein>
    <submittedName>
        <fullName evidence="1">Uncharacterized protein</fullName>
    </submittedName>
</protein>
<accession>A0A1Q2D4F7</accession>